<dbReference type="InterPro" id="IPR012337">
    <property type="entry name" value="RNaseH-like_sf"/>
</dbReference>
<dbReference type="PATRIC" id="fig|1481663.12.peg.2634"/>
<keyword evidence="11 17" id="KW-0269">Exonuclease</keyword>
<keyword evidence="10 17" id="KW-0378">Hydrolase</keyword>
<dbReference type="InterPro" id="IPR001098">
    <property type="entry name" value="DNA-dir_DNA_pol_A_palm_dom"/>
</dbReference>
<dbReference type="InterPro" id="IPR018320">
    <property type="entry name" value="DNA_polymerase_1"/>
</dbReference>
<dbReference type="NCBIfam" id="NF004397">
    <property type="entry name" value="PRK05755.1"/>
    <property type="match status" value="1"/>
</dbReference>
<dbReference type="InterPro" id="IPR008918">
    <property type="entry name" value="HhH2"/>
</dbReference>
<dbReference type="EMBL" id="LBGP01000003">
    <property type="protein sequence ID" value="KQB04223.1"/>
    <property type="molecule type" value="Genomic_DNA"/>
</dbReference>
<dbReference type="Pfam" id="PF01367">
    <property type="entry name" value="5_3_exonuc"/>
    <property type="match status" value="1"/>
</dbReference>
<keyword evidence="7 17" id="KW-0235">DNA replication</keyword>
<evidence type="ECO:0000256" key="16">
    <source>
        <dbReference type="NCBIfam" id="TIGR00593"/>
    </source>
</evidence>
<dbReference type="OrthoDB" id="9806424at2"/>
<feature type="domain" description="DNA-directed DNA polymerase family A palm" evidence="20">
    <location>
        <begin position="695"/>
        <end position="902"/>
    </location>
</feature>
<dbReference type="PANTHER" id="PTHR10133">
    <property type="entry name" value="DNA POLYMERASE I"/>
    <property type="match status" value="1"/>
</dbReference>
<dbReference type="Gene3D" id="3.30.420.10">
    <property type="entry name" value="Ribonuclease H-like superfamily/Ribonuclease H"/>
    <property type="match status" value="1"/>
</dbReference>
<keyword evidence="6 17" id="KW-0548">Nucleotidyltransferase</keyword>
<dbReference type="SMART" id="SM00279">
    <property type="entry name" value="HhH2"/>
    <property type="match status" value="1"/>
</dbReference>
<dbReference type="NCBIfam" id="TIGR00593">
    <property type="entry name" value="pola"/>
    <property type="match status" value="1"/>
</dbReference>
<dbReference type="Proteomes" id="UP000050491">
    <property type="component" value="Unassembled WGS sequence"/>
</dbReference>
<dbReference type="FunFam" id="1.10.150.20:FF:000002">
    <property type="entry name" value="DNA polymerase I"/>
    <property type="match status" value="1"/>
</dbReference>
<dbReference type="InterPro" id="IPR029060">
    <property type="entry name" value="PIN-like_dom_sf"/>
</dbReference>
<keyword evidence="13 17" id="KW-0238">DNA-binding</keyword>
<proteinExistence type="inferred from homology"/>
<dbReference type="EC" id="2.7.7.7" evidence="3 16"/>
<keyword evidence="12 17" id="KW-0239">DNA-directed DNA polymerase</keyword>
<evidence type="ECO:0000256" key="12">
    <source>
        <dbReference type="ARBA" id="ARBA00022932"/>
    </source>
</evidence>
<dbReference type="CDD" id="cd08637">
    <property type="entry name" value="DNA_pol_A_pol_I_C"/>
    <property type="match status" value="1"/>
</dbReference>
<protein>
    <recommendedName>
        <fullName evidence="4 16">DNA polymerase I</fullName>
        <ecNumber evidence="3 16">2.7.7.7</ecNumber>
    </recommendedName>
</protein>
<dbReference type="InterPro" id="IPR036279">
    <property type="entry name" value="5-3_exonuclease_C_sf"/>
</dbReference>
<dbReference type="SUPFAM" id="SSF56672">
    <property type="entry name" value="DNA/RNA polymerases"/>
    <property type="match status" value="1"/>
</dbReference>
<dbReference type="Pfam" id="PF02739">
    <property type="entry name" value="5_3_exonuc_N"/>
    <property type="match status" value="1"/>
</dbReference>
<dbReference type="Gene3D" id="1.10.150.20">
    <property type="entry name" value="5' to 3' exonuclease, C-terminal subdomain"/>
    <property type="match status" value="2"/>
</dbReference>
<keyword evidence="8" id="KW-0540">Nuclease</keyword>
<dbReference type="CDD" id="cd09898">
    <property type="entry name" value="H3TH_53EXO"/>
    <property type="match status" value="1"/>
</dbReference>
<dbReference type="GO" id="GO:0003677">
    <property type="term" value="F:DNA binding"/>
    <property type="evidence" value="ECO:0007669"/>
    <property type="project" value="UniProtKB-UniRule"/>
</dbReference>
<evidence type="ECO:0000256" key="6">
    <source>
        <dbReference type="ARBA" id="ARBA00022695"/>
    </source>
</evidence>
<dbReference type="InterPro" id="IPR002298">
    <property type="entry name" value="DNA_polymerase_A"/>
</dbReference>
<comment type="function">
    <text evidence="17">In addition to polymerase activity, this DNA polymerase exhibits 3'-5' and 5'-3' exonuclease activity.</text>
</comment>
<dbReference type="SMART" id="SM00474">
    <property type="entry name" value="35EXOc"/>
    <property type="match status" value="1"/>
</dbReference>
<dbReference type="AlphaFoldDB" id="A0A0Q0UJH0"/>
<reference evidence="21 22" key="1">
    <citation type="journal article" date="2015" name="Genome Biol. Evol.">
        <title>The Dynamics of Genetic Interactions between Vibrio metoecus and Vibrio cholerae, Two Close Relatives Co-Occurring in the Environment.</title>
        <authorList>
            <person name="Orata F.D."/>
            <person name="Kirchberger P.C."/>
            <person name="Meheust R."/>
            <person name="Barlow E.J."/>
            <person name="Tarr C.L."/>
            <person name="Boucher Y."/>
        </authorList>
    </citation>
    <scope>NUCLEOTIDE SEQUENCE [LARGE SCALE GENOMIC DNA]</scope>
    <source>
        <strain evidence="21 22">YB5B04</strain>
    </source>
</reference>
<comment type="similarity">
    <text evidence="1 17">Belongs to the DNA polymerase type-A family.</text>
</comment>
<dbReference type="InterPro" id="IPR036397">
    <property type="entry name" value="RNaseH_sf"/>
</dbReference>
<organism evidence="21 22">
    <name type="scientific">Vibrio metoecus</name>
    <dbReference type="NCBI Taxonomy" id="1481663"/>
    <lineage>
        <taxon>Bacteria</taxon>
        <taxon>Pseudomonadati</taxon>
        <taxon>Pseudomonadota</taxon>
        <taxon>Gammaproteobacteria</taxon>
        <taxon>Vibrionales</taxon>
        <taxon>Vibrionaceae</taxon>
        <taxon>Vibrio</taxon>
    </lineage>
</organism>
<sequence length="938" mass="103936">MARIPDNPLILIDGSSYLYRAFHAYPGTMSNGEIPTNAIYGVVNMVRSMMRQFASDRIAVIFDAKGKTFRDEMYDQYKANRPPMPDDLRCQVEPLHQVIRAMGLPLLAIEGVEADDVIGTLARQASQAGMPVLISTGDKDMAQLVDDNVTLINTMTNVVLDREGVIEKFGIPPELIIDYLALMGDKVDNIPGVPGVGEKTATALLQGIGGLNDLYANLDKIAALGFRGSKTMAQKLEENRDNATLSYQLATIKCDVELAESPQTLLKQTPDRDALMALYGKLAFKAWLTELLDGGTGVVAADEQAKASSMTSSNSASNAVSHAAVIPASSAAQIDRSQYQTILNEQDFNLWLEKLQQADLFAFDTETDSLDYMVANLVGVSFAVAEGEAAYIPVAHDYLDAPQQLDRAWVIAQLKPLLEDENKAKVGQNLKYDASVIARYGVDLRGIRHDTMLQSYVYNSVGGKHDMDSLALRFLQHSCISFEQIAGKGKNQLTFNQIDLQEAAQYAAEDADVTLRLHKRISPLIEQDSKLEQVYREIEMPLVPVLSRIERTGVMIDDMLLSAQSQEIALRLDELEKKAYELAGQPFNLSSPKQLQTILFEQMKLPVLQKTPSGTPSTNEEVLQELALDYPLPKVLIEYRGLAKLKSTYTDKLPKMINPSTGRVHTSYHQAVTATGRLSSTDPNLQNIPVRNEEGRRIRQAFVAPHGWKIMAVDYSQIELRIMAHLSGDQALLDAFREGKDIHAATAAEIIGVPIEQVSSEQRRRAKAVNFGLIYGMSAFGLAKQLGIPRGEAQEYMDKYFERYPGVMQYMEDTRSRAAELGYVETIFGRRLHLPEITSRNGMRRKAAERAAINAPMQGTAADIIKKAMLLVDEWIQREGDGRVKLLMQVHDELVFEVEESSLSEIEIKVQELMESAAELAVPLVADAGHGDNWDQAH</sequence>
<dbReference type="GO" id="GO:0006302">
    <property type="term" value="P:double-strand break repair"/>
    <property type="evidence" value="ECO:0007669"/>
    <property type="project" value="TreeGrafter"/>
</dbReference>
<dbReference type="GO" id="GO:0008408">
    <property type="term" value="F:3'-5' exonuclease activity"/>
    <property type="evidence" value="ECO:0007669"/>
    <property type="project" value="UniProtKB-UniRule"/>
</dbReference>
<evidence type="ECO:0000256" key="13">
    <source>
        <dbReference type="ARBA" id="ARBA00023125"/>
    </source>
</evidence>
<dbReference type="GO" id="GO:0006261">
    <property type="term" value="P:DNA-templated DNA replication"/>
    <property type="evidence" value="ECO:0007669"/>
    <property type="project" value="UniProtKB-UniRule"/>
</dbReference>
<dbReference type="SUPFAM" id="SSF47807">
    <property type="entry name" value="5' to 3' exonuclease, C-terminal subdomain"/>
    <property type="match status" value="1"/>
</dbReference>
<evidence type="ECO:0000256" key="8">
    <source>
        <dbReference type="ARBA" id="ARBA00022722"/>
    </source>
</evidence>
<dbReference type="InterPro" id="IPR020046">
    <property type="entry name" value="5-3_exonucl_a-hlix_arch_N"/>
</dbReference>
<dbReference type="Gene3D" id="1.20.1060.10">
    <property type="entry name" value="Taq DNA Polymerase, Chain T, domain 4"/>
    <property type="match status" value="1"/>
</dbReference>
<evidence type="ECO:0000256" key="5">
    <source>
        <dbReference type="ARBA" id="ARBA00022679"/>
    </source>
</evidence>
<evidence type="ECO:0000256" key="15">
    <source>
        <dbReference type="ARBA" id="ARBA00049244"/>
    </source>
</evidence>
<dbReference type="Gene3D" id="3.30.70.370">
    <property type="match status" value="1"/>
</dbReference>
<dbReference type="FunFam" id="3.40.50.1010:FF:000001">
    <property type="entry name" value="DNA polymerase I"/>
    <property type="match status" value="1"/>
</dbReference>
<dbReference type="GO" id="GO:0008409">
    <property type="term" value="F:5'-3' exonuclease activity"/>
    <property type="evidence" value="ECO:0007669"/>
    <property type="project" value="UniProtKB-UniRule"/>
</dbReference>
<dbReference type="CDD" id="cd06139">
    <property type="entry name" value="DNA_polA_I_Ecoli_like_exo"/>
    <property type="match status" value="1"/>
</dbReference>
<evidence type="ECO:0000256" key="4">
    <source>
        <dbReference type="ARBA" id="ARBA00020311"/>
    </source>
</evidence>
<gene>
    <name evidence="17" type="primary">polA</name>
    <name evidence="21" type="ORF">XV92_00975</name>
</gene>
<evidence type="ECO:0000256" key="7">
    <source>
        <dbReference type="ARBA" id="ARBA00022705"/>
    </source>
</evidence>
<evidence type="ECO:0000259" key="19">
    <source>
        <dbReference type="SMART" id="SM00475"/>
    </source>
</evidence>
<dbReference type="CDD" id="cd09859">
    <property type="entry name" value="PIN_53EXO"/>
    <property type="match status" value="1"/>
</dbReference>
<name>A0A0Q0UJH0_VIBMT</name>
<dbReference type="Gene3D" id="3.40.50.1010">
    <property type="entry name" value="5'-nuclease"/>
    <property type="match status" value="1"/>
</dbReference>
<evidence type="ECO:0000256" key="3">
    <source>
        <dbReference type="ARBA" id="ARBA00012417"/>
    </source>
</evidence>
<dbReference type="FunFam" id="1.10.150.20:FF:000003">
    <property type="entry name" value="DNA polymerase I"/>
    <property type="match status" value="1"/>
</dbReference>
<dbReference type="InterPro" id="IPR019760">
    <property type="entry name" value="DNA-dir_DNA_pol_A_CS"/>
</dbReference>
<comment type="caution">
    <text evidence="21">The sequence shown here is derived from an EMBL/GenBank/DDBJ whole genome shotgun (WGS) entry which is preliminary data.</text>
</comment>
<dbReference type="InterPro" id="IPR043502">
    <property type="entry name" value="DNA/RNA_pol_sf"/>
</dbReference>
<dbReference type="PRINTS" id="PR00868">
    <property type="entry name" value="DNAPOLI"/>
</dbReference>
<evidence type="ECO:0000256" key="14">
    <source>
        <dbReference type="ARBA" id="ARBA00023204"/>
    </source>
</evidence>
<comment type="catalytic activity">
    <reaction evidence="15 17">
        <text>DNA(n) + a 2'-deoxyribonucleoside 5'-triphosphate = DNA(n+1) + diphosphate</text>
        <dbReference type="Rhea" id="RHEA:22508"/>
        <dbReference type="Rhea" id="RHEA-COMP:17339"/>
        <dbReference type="Rhea" id="RHEA-COMP:17340"/>
        <dbReference type="ChEBI" id="CHEBI:33019"/>
        <dbReference type="ChEBI" id="CHEBI:61560"/>
        <dbReference type="ChEBI" id="CHEBI:173112"/>
        <dbReference type="EC" id="2.7.7.7"/>
    </reaction>
</comment>
<dbReference type="SMART" id="SM00482">
    <property type="entry name" value="POLAc"/>
    <property type="match status" value="1"/>
</dbReference>
<keyword evidence="14 17" id="KW-0234">DNA repair</keyword>
<evidence type="ECO:0000259" key="20">
    <source>
        <dbReference type="SMART" id="SM00482"/>
    </source>
</evidence>
<feature type="domain" description="5'-3' exonuclease" evidence="19">
    <location>
        <begin position="7"/>
        <end position="267"/>
    </location>
</feature>
<dbReference type="InterPro" id="IPR020045">
    <property type="entry name" value="DNA_polI_H3TH"/>
</dbReference>
<dbReference type="SUPFAM" id="SSF53098">
    <property type="entry name" value="Ribonuclease H-like"/>
    <property type="match status" value="1"/>
</dbReference>
<evidence type="ECO:0000256" key="1">
    <source>
        <dbReference type="ARBA" id="ARBA00007705"/>
    </source>
</evidence>
<comment type="subunit">
    <text evidence="2">Single-chain monomer with multiple functions.</text>
</comment>
<evidence type="ECO:0000256" key="2">
    <source>
        <dbReference type="ARBA" id="ARBA00011541"/>
    </source>
</evidence>
<accession>A0A0Q0UJH0</accession>
<keyword evidence="9 17" id="KW-0227">DNA damage</keyword>
<dbReference type="FunFam" id="3.30.420.10:FF:000026">
    <property type="entry name" value="DNA polymerase I"/>
    <property type="match status" value="1"/>
</dbReference>
<dbReference type="InterPro" id="IPR002562">
    <property type="entry name" value="3'-5'_exonuclease_dom"/>
</dbReference>
<evidence type="ECO:0000313" key="22">
    <source>
        <dbReference type="Proteomes" id="UP000050491"/>
    </source>
</evidence>
<evidence type="ECO:0000256" key="10">
    <source>
        <dbReference type="ARBA" id="ARBA00022801"/>
    </source>
</evidence>
<dbReference type="PROSITE" id="PS00447">
    <property type="entry name" value="DNA_POLYMERASE_A"/>
    <property type="match status" value="1"/>
</dbReference>
<dbReference type="Pfam" id="PF01612">
    <property type="entry name" value="DNA_pol_A_exo1"/>
    <property type="match status" value="1"/>
</dbReference>
<dbReference type="GO" id="GO:0003887">
    <property type="term" value="F:DNA-directed DNA polymerase activity"/>
    <property type="evidence" value="ECO:0007669"/>
    <property type="project" value="UniProtKB-UniRule"/>
</dbReference>
<dbReference type="PANTHER" id="PTHR10133:SF27">
    <property type="entry name" value="DNA POLYMERASE NU"/>
    <property type="match status" value="1"/>
</dbReference>
<dbReference type="RefSeq" id="WP_055063969.1">
    <property type="nucleotide sequence ID" value="NZ_LBGP01000003.1"/>
</dbReference>
<dbReference type="SMART" id="SM00475">
    <property type="entry name" value="53EXOc"/>
    <property type="match status" value="1"/>
</dbReference>
<evidence type="ECO:0000256" key="17">
    <source>
        <dbReference type="RuleBase" id="RU004460"/>
    </source>
</evidence>
<dbReference type="Pfam" id="PF00476">
    <property type="entry name" value="DNA_pol_A"/>
    <property type="match status" value="1"/>
</dbReference>
<evidence type="ECO:0000313" key="21">
    <source>
        <dbReference type="EMBL" id="KQB04223.1"/>
    </source>
</evidence>
<evidence type="ECO:0000256" key="11">
    <source>
        <dbReference type="ARBA" id="ARBA00022839"/>
    </source>
</evidence>
<feature type="domain" description="3'-5' exonuclease" evidence="18">
    <location>
        <begin position="339"/>
        <end position="526"/>
    </location>
</feature>
<dbReference type="InterPro" id="IPR002421">
    <property type="entry name" value="5-3_exonuclease"/>
</dbReference>
<evidence type="ECO:0000259" key="18">
    <source>
        <dbReference type="SMART" id="SM00474"/>
    </source>
</evidence>
<evidence type="ECO:0000256" key="9">
    <source>
        <dbReference type="ARBA" id="ARBA00022763"/>
    </source>
</evidence>
<dbReference type="SUPFAM" id="SSF88723">
    <property type="entry name" value="PIN domain-like"/>
    <property type="match status" value="1"/>
</dbReference>
<keyword evidence="5 17" id="KW-0808">Transferase</keyword>
<dbReference type="FunFam" id="1.20.1060.10:FF:000001">
    <property type="entry name" value="DNA polymerase I"/>
    <property type="match status" value="1"/>
</dbReference>